<organism evidence="2 3">
    <name type="scientific">Endocarpon pusillum (strain Z07020 / HMAS-L-300199)</name>
    <name type="common">Lichen-forming fungus</name>
    <dbReference type="NCBI Taxonomy" id="1263415"/>
    <lineage>
        <taxon>Eukaryota</taxon>
        <taxon>Fungi</taxon>
        <taxon>Dikarya</taxon>
        <taxon>Ascomycota</taxon>
        <taxon>Pezizomycotina</taxon>
        <taxon>Eurotiomycetes</taxon>
        <taxon>Chaetothyriomycetidae</taxon>
        <taxon>Verrucariales</taxon>
        <taxon>Verrucariaceae</taxon>
        <taxon>Endocarpon</taxon>
    </lineage>
</organism>
<accession>U1HQJ0</accession>
<dbReference type="OrthoDB" id="3508621at2759"/>
<dbReference type="AlphaFoldDB" id="U1HQJ0"/>
<dbReference type="RefSeq" id="XP_007803061.1">
    <property type="nucleotide sequence ID" value="XM_007804870.1"/>
</dbReference>
<dbReference type="GeneID" id="19238555"/>
<feature type="compositionally biased region" description="Polar residues" evidence="1">
    <location>
        <begin position="369"/>
        <end position="378"/>
    </location>
</feature>
<feature type="compositionally biased region" description="Low complexity" evidence="1">
    <location>
        <begin position="446"/>
        <end position="458"/>
    </location>
</feature>
<protein>
    <submittedName>
        <fullName evidence="2">Uncharacterized protein</fullName>
    </submittedName>
</protein>
<sequence>MSTKYNETARSASEITVEQFISLKVLWPPRHKATELSTDNIAKLYGSSTVALQALKNETWRNDPSWKAYLTAITASQAVGAFGSKLRRTMKLSRDLGVYALVLQAQLEASEIPNSFDESRSLRFTPRYNMRHGAKGEHHDFQGKGKEKEASPKSQGSQHPSETSEVSSGARTISPTAHAEAHDFPVGDEQIVNTAATNFLNALFIHDARPADWTLQRKQFKFKSDSVNFEARTDGHLQVHGHKRSAAILEVKPRVRYHEEGFRIEMQESAQMALWIFQEPNSHWAPPTGGDKYYRVLISPDRQEIYVTIANYTAKYVDYLQNKVKFEHADFLRMNMYGPFHTTDSGHMAWLGAILRKLLPYAAAYRPSRQLSPSQLPRTPSPPTIPLTDERRGRAPGPQAEPPGISQRRTTSSPLNPRSKNSSPPSFEHEDPSRLLFGGLAISDNPRSSSQSQSPQRPGISGTQEAASGRTLSPFRSPPRAGHAAASGGEQSTRPQGGQPGSQLSREQGDKKGKRKK</sequence>
<feature type="region of interest" description="Disordered" evidence="1">
    <location>
        <begin position="369"/>
        <end position="517"/>
    </location>
</feature>
<dbReference type="EMBL" id="KE721224">
    <property type="protein sequence ID" value="ERF71359.1"/>
    <property type="molecule type" value="Genomic_DNA"/>
</dbReference>
<dbReference type="eggNOG" id="ENOG502SZ7A">
    <property type="taxonomic scope" value="Eukaryota"/>
</dbReference>
<name>U1HQJ0_ENDPU</name>
<feature type="compositionally biased region" description="Polar residues" evidence="1">
    <location>
        <begin position="489"/>
        <end position="506"/>
    </location>
</feature>
<dbReference type="Proteomes" id="UP000019373">
    <property type="component" value="Unassembled WGS sequence"/>
</dbReference>
<evidence type="ECO:0000313" key="3">
    <source>
        <dbReference type="Proteomes" id="UP000019373"/>
    </source>
</evidence>
<gene>
    <name evidence="2" type="ORF">EPUS_03514</name>
</gene>
<feature type="compositionally biased region" description="Polar residues" evidence="1">
    <location>
        <begin position="407"/>
        <end position="425"/>
    </location>
</feature>
<evidence type="ECO:0000313" key="2">
    <source>
        <dbReference type="EMBL" id="ERF71359.1"/>
    </source>
</evidence>
<proteinExistence type="predicted"/>
<dbReference type="OMA" id="IRIQESH"/>
<feature type="region of interest" description="Disordered" evidence="1">
    <location>
        <begin position="132"/>
        <end position="174"/>
    </location>
</feature>
<evidence type="ECO:0000256" key="1">
    <source>
        <dbReference type="SAM" id="MobiDB-lite"/>
    </source>
</evidence>
<feature type="compositionally biased region" description="Basic and acidic residues" evidence="1">
    <location>
        <begin position="134"/>
        <end position="151"/>
    </location>
</feature>
<keyword evidence="3" id="KW-1185">Reference proteome</keyword>
<feature type="compositionally biased region" description="Polar residues" evidence="1">
    <location>
        <begin position="152"/>
        <end position="174"/>
    </location>
</feature>
<reference evidence="3" key="1">
    <citation type="journal article" date="2014" name="BMC Genomics">
        <title>Genome characteristics reveal the impact of lichenization on lichen-forming fungus Endocarpon pusillum Hedwig (Verrucariales, Ascomycota).</title>
        <authorList>
            <person name="Wang Y.-Y."/>
            <person name="Liu B."/>
            <person name="Zhang X.-Y."/>
            <person name="Zhou Q.-M."/>
            <person name="Zhang T."/>
            <person name="Li H."/>
            <person name="Yu Y.-F."/>
            <person name="Zhang X.-L."/>
            <person name="Hao X.-Y."/>
            <person name="Wang M."/>
            <person name="Wang L."/>
            <person name="Wei J.-C."/>
        </authorList>
    </citation>
    <scope>NUCLEOTIDE SEQUENCE [LARGE SCALE GENOMIC DNA]</scope>
    <source>
        <strain evidence="3">Z07020 / HMAS-L-300199</strain>
    </source>
</reference>
<dbReference type="HOGENOM" id="CLU_526784_0_0_1"/>